<dbReference type="GO" id="GO:0031418">
    <property type="term" value="F:L-ascorbic acid binding"/>
    <property type="evidence" value="ECO:0007669"/>
    <property type="project" value="UniProtKB-KW"/>
</dbReference>
<dbReference type="SMART" id="SM00702">
    <property type="entry name" value="P4Hc"/>
    <property type="match status" value="1"/>
</dbReference>
<dbReference type="InterPro" id="IPR006620">
    <property type="entry name" value="Pro_4_hyd_alph"/>
</dbReference>
<dbReference type="Proteomes" id="UP000199492">
    <property type="component" value="Unassembled WGS sequence"/>
</dbReference>
<dbReference type="PROSITE" id="PS51471">
    <property type="entry name" value="FE2OG_OXY"/>
    <property type="match status" value="1"/>
</dbReference>
<proteinExistence type="predicted"/>
<reference evidence="9" key="1">
    <citation type="submission" date="2016-10" db="EMBL/GenBank/DDBJ databases">
        <authorList>
            <person name="Varghese N."/>
            <person name="Submissions S."/>
        </authorList>
    </citation>
    <scope>NUCLEOTIDE SEQUENCE [LARGE SCALE GENOMIC DNA]</scope>
    <source>
        <strain evidence="9">DSM 15363</strain>
    </source>
</reference>
<protein>
    <submittedName>
        <fullName evidence="8">2OG-Fe(II) oxygenase superfamily protein</fullName>
    </submittedName>
</protein>
<feature type="domain" description="Fe2OG dioxygenase" evidence="7">
    <location>
        <begin position="237"/>
        <end position="333"/>
    </location>
</feature>
<evidence type="ECO:0000256" key="6">
    <source>
        <dbReference type="ARBA" id="ARBA00023004"/>
    </source>
</evidence>
<dbReference type="STRING" id="262004.SAMN04489796_1011213"/>
<evidence type="ECO:0000259" key="7">
    <source>
        <dbReference type="PROSITE" id="PS51471"/>
    </source>
</evidence>
<dbReference type="OrthoDB" id="269774at2"/>
<dbReference type="RefSeq" id="WP_092466651.1">
    <property type="nucleotide sequence ID" value="NZ_FNCZ01000001.1"/>
</dbReference>
<dbReference type="GO" id="GO:0005506">
    <property type="term" value="F:iron ion binding"/>
    <property type="evidence" value="ECO:0007669"/>
    <property type="project" value="InterPro"/>
</dbReference>
<evidence type="ECO:0000256" key="4">
    <source>
        <dbReference type="ARBA" id="ARBA00022964"/>
    </source>
</evidence>
<keyword evidence="3" id="KW-0847">Vitamin C</keyword>
<dbReference type="InterPro" id="IPR045054">
    <property type="entry name" value="P4HA-like"/>
</dbReference>
<dbReference type="AlphaFoldDB" id="A0A1G7Z2S0"/>
<evidence type="ECO:0000313" key="9">
    <source>
        <dbReference type="Proteomes" id="UP000199492"/>
    </source>
</evidence>
<keyword evidence="5" id="KW-0560">Oxidoreductase</keyword>
<dbReference type="GO" id="GO:0051213">
    <property type="term" value="F:dioxygenase activity"/>
    <property type="evidence" value="ECO:0007669"/>
    <property type="project" value="UniProtKB-KW"/>
</dbReference>
<keyword evidence="9" id="KW-1185">Reference proteome</keyword>
<evidence type="ECO:0000313" key="8">
    <source>
        <dbReference type="EMBL" id="SDH03072.1"/>
    </source>
</evidence>
<name>A0A1G7Z2S0_9FLAO</name>
<dbReference type="PANTHER" id="PTHR10869">
    <property type="entry name" value="PROLYL 4-HYDROXYLASE ALPHA SUBUNIT"/>
    <property type="match status" value="1"/>
</dbReference>
<gene>
    <name evidence="8" type="ORF">SAMN04489796_1011213</name>
</gene>
<keyword evidence="2" id="KW-0479">Metal-binding</keyword>
<dbReference type="Gene3D" id="3.90.70.10">
    <property type="entry name" value="Cysteine proteinases"/>
    <property type="match status" value="1"/>
</dbReference>
<sequence>MSSKHSLFDLMIHSYYLTLKRFIEASGFKIARSSIRDALKKTDGIFDYSKLPDLLNSFFSDLLIFQIDSEIDNHEDIITPCLLVRTTENQTFIYAVLKIDKEKILIFEHDKKDYTISADEFQNLLKGAIIILKEEATYNPSKKLLEEYKKEQEKDKKYLKSIKIIDDFISEKDCKQIIDFYEENKSFQRSRVAGGSGTKVSDHRTSSSAMIETQQTIPIVSALKEKIAVLLGCNIDKIESLQCVRYYKFEEFKPHFDALVIKRKLTCLLYLNEGFLGGETYFSEVNFSVTPKVGRLLIFQNLNEDNSVIPQSYHQGSPILNGEKYACNIWIKN</sequence>
<evidence type="ECO:0000256" key="2">
    <source>
        <dbReference type="ARBA" id="ARBA00022723"/>
    </source>
</evidence>
<comment type="cofactor">
    <cofactor evidence="1">
        <name>L-ascorbate</name>
        <dbReference type="ChEBI" id="CHEBI:38290"/>
    </cofactor>
</comment>
<dbReference type="GO" id="GO:0016705">
    <property type="term" value="F:oxidoreductase activity, acting on paired donors, with incorporation or reduction of molecular oxygen"/>
    <property type="evidence" value="ECO:0007669"/>
    <property type="project" value="InterPro"/>
</dbReference>
<evidence type="ECO:0000256" key="1">
    <source>
        <dbReference type="ARBA" id="ARBA00001961"/>
    </source>
</evidence>
<dbReference type="InterPro" id="IPR044862">
    <property type="entry name" value="Pro_4_hyd_alph_FE2OG_OXY"/>
</dbReference>
<dbReference type="Gene3D" id="2.60.120.620">
    <property type="entry name" value="q2cbj1_9rhob like domain"/>
    <property type="match status" value="1"/>
</dbReference>
<dbReference type="Pfam" id="PF13640">
    <property type="entry name" value="2OG-FeII_Oxy_3"/>
    <property type="match status" value="1"/>
</dbReference>
<keyword evidence="4" id="KW-0223">Dioxygenase</keyword>
<dbReference type="InterPro" id="IPR005123">
    <property type="entry name" value="Oxoglu/Fe-dep_dioxygenase_dom"/>
</dbReference>
<organism evidence="8 9">
    <name type="scientific">Winogradskyella thalassocola</name>
    <dbReference type="NCBI Taxonomy" id="262004"/>
    <lineage>
        <taxon>Bacteria</taxon>
        <taxon>Pseudomonadati</taxon>
        <taxon>Bacteroidota</taxon>
        <taxon>Flavobacteriia</taxon>
        <taxon>Flavobacteriales</taxon>
        <taxon>Flavobacteriaceae</taxon>
        <taxon>Winogradskyella</taxon>
    </lineage>
</organism>
<keyword evidence="6" id="KW-0408">Iron</keyword>
<dbReference type="PANTHER" id="PTHR10869:SF246">
    <property type="entry name" value="TRANSMEMBRANE PROLYL 4-HYDROXYLASE"/>
    <property type="match status" value="1"/>
</dbReference>
<evidence type="ECO:0000256" key="3">
    <source>
        <dbReference type="ARBA" id="ARBA00022896"/>
    </source>
</evidence>
<dbReference type="EMBL" id="FNCZ01000001">
    <property type="protein sequence ID" value="SDH03072.1"/>
    <property type="molecule type" value="Genomic_DNA"/>
</dbReference>
<accession>A0A1G7Z2S0</accession>
<evidence type="ECO:0000256" key="5">
    <source>
        <dbReference type="ARBA" id="ARBA00023002"/>
    </source>
</evidence>